<name>A0A0E0E0Q7_9ORYZ</name>
<reference evidence="1" key="1">
    <citation type="submission" date="2015-04" db="UniProtKB">
        <authorList>
            <consortium name="EnsemblPlants"/>
        </authorList>
    </citation>
    <scope>IDENTIFICATION</scope>
</reference>
<organism evidence="1">
    <name type="scientific">Oryza meridionalis</name>
    <dbReference type="NCBI Taxonomy" id="40149"/>
    <lineage>
        <taxon>Eukaryota</taxon>
        <taxon>Viridiplantae</taxon>
        <taxon>Streptophyta</taxon>
        <taxon>Embryophyta</taxon>
        <taxon>Tracheophyta</taxon>
        <taxon>Spermatophyta</taxon>
        <taxon>Magnoliopsida</taxon>
        <taxon>Liliopsida</taxon>
        <taxon>Poales</taxon>
        <taxon>Poaceae</taxon>
        <taxon>BOP clade</taxon>
        <taxon>Oryzoideae</taxon>
        <taxon>Oryzeae</taxon>
        <taxon>Oryzinae</taxon>
        <taxon>Oryza</taxon>
    </lineage>
</organism>
<sequence length="125" mass="14032">MSSSSPQNVVRFVVLVSSSPEIFNLPFTSNTPTSRRLQSTGLTGCCSIVNVHRLLVSKGLIRHFHLNSRYMGFPQIVIASLLRQAQYGPIGVCVHFTLQLTKPCHFSRFESYLLVPWKVLDTNNP</sequence>
<evidence type="ECO:0000313" key="2">
    <source>
        <dbReference type="Proteomes" id="UP000008021"/>
    </source>
</evidence>
<dbReference type="HOGENOM" id="CLU_1996254_0_0_1"/>
<keyword evidence="2" id="KW-1185">Reference proteome</keyword>
<dbReference type="AlphaFoldDB" id="A0A0E0E0Q7"/>
<dbReference type="Proteomes" id="UP000008021">
    <property type="component" value="Chromosome 6"/>
</dbReference>
<dbReference type="Gramene" id="OMERI06G13120.1">
    <property type="protein sequence ID" value="OMERI06G13120.1"/>
    <property type="gene ID" value="OMERI06G13120"/>
</dbReference>
<evidence type="ECO:0000313" key="1">
    <source>
        <dbReference type="EnsemblPlants" id="OMERI06G13120.1"/>
    </source>
</evidence>
<dbReference type="EnsemblPlants" id="OMERI06G13120.1">
    <property type="protein sequence ID" value="OMERI06G13120.1"/>
    <property type="gene ID" value="OMERI06G13120"/>
</dbReference>
<reference evidence="1" key="2">
    <citation type="submission" date="2018-05" db="EMBL/GenBank/DDBJ databases">
        <title>OmerRS3 (Oryza meridionalis Reference Sequence Version 3).</title>
        <authorList>
            <person name="Zhang J."/>
            <person name="Kudrna D."/>
            <person name="Lee S."/>
            <person name="Talag J."/>
            <person name="Welchert J."/>
            <person name="Wing R.A."/>
        </authorList>
    </citation>
    <scope>NUCLEOTIDE SEQUENCE [LARGE SCALE GENOMIC DNA]</scope>
    <source>
        <strain evidence="1">cv. OR44</strain>
    </source>
</reference>
<proteinExistence type="predicted"/>
<accession>A0A0E0E0Q7</accession>
<protein>
    <submittedName>
        <fullName evidence="1">Uncharacterized protein</fullName>
    </submittedName>
</protein>